<dbReference type="EMBL" id="LFYR01002171">
    <property type="protein sequence ID" value="KMZ56502.1"/>
    <property type="molecule type" value="Genomic_DNA"/>
</dbReference>
<dbReference type="InterPro" id="IPR027443">
    <property type="entry name" value="IPNS-like_sf"/>
</dbReference>
<keyword evidence="6" id="KW-1185">Reference proteome</keyword>
<keyword evidence="1" id="KW-0479">Metal-binding</keyword>
<keyword evidence="2" id="KW-0560">Oxidoreductase</keyword>
<protein>
    <recommendedName>
        <fullName evidence="4">Non-haem dioxygenase N-terminal domain-containing protein</fullName>
    </recommendedName>
</protein>
<keyword evidence="3" id="KW-0408">Iron</keyword>
<reference evidence="6" key="1">
    <citation type="journal article" date="2016" name="Nature">
        <title>The genome of the seagrass Zostera marina reveals angiosperm adaptation to the sea.</title>
        <authorList>
            <person name="Olsen J.L."/>
            <person name="Rouze P."/>
            <person name="Verhelst B."/>
            <person name="Lin Y.-C."/>
            <person name="Bayer T."/>
            <person name="Collen J."/>
            <person name="Dattolo E."/>
            <person name="De Paoli E."/>
            <person name="Dittami S."/>
            <person name="Maumus F."/>
            <person name="Michel G."/>
            <person name="Kersting A."/>
            <person name="Lauritano C."/>
            <person name="Lohaus R."/>
            <person name="Toepel M."/>
            <person name="Tonon T."/>
            <person name="Vanneste K."/>
            <person name="Amirebrahimi M."/>
            <person name="Brakel J."/>
            <person name="Bostroem C."/>
            <person name="Chovatia M."/>
            <person name="Grimwood J."/>
            <person name="Jenkins J.W."/>
            <person name="Jueterbock A."/>
            <person name="Mraz A."/>
            <person name="Stam W.T."/>
            <person name="Tice H."/>
            <person name="Bornberg-Bauer E."/>
            <person name="Green P.J."/>
            <person name="Pearson G.A."/>
            <person name="Procaccini G."/>
            <person name="Duarte C.M."/>
            <person name="Schmutz J."/>
            <person name="Reusch T.B.H."/>
            <person name="Van de Peer Y."/>
        </authorList>
    </citation>
    <scope>NUCLEOTIDE SEQUENCE [LARGE SCALE GENOMIC DNA]</scope>
    <source>
        <strain evidence="6">cv. Finnish</strain>
    </source>
</reference>
<feature type="domain" description="Non-haem dioxygenase N-terminal" evidence="4">
    <location>
        <begin position="1"/>
        <end position="61"/>
    </location>
</feature>
<dbReference type="STRING" id="29655.A0A0K9NK85"/>
<evidence type="ECO:0000256" key="2">
    <source>
        <dbReference type="ARBA" id="ARBA00023002"/>
    </source>
</evidence>
<dbReference type="Proteomes" id="UP000036987">
    <property type="component" value="Unassembled WGS sequence"/>
</dbReference>
<evidence type="ECO:0000256" key="3">
    <source>
        <dbReference type="ARBA" id="ARBA00023004"/>
    </source>
</evidence>
<dbReference type="Pfam" id="PF14226">
    <property type="entry name" value="DIOX_N"/>
    <property type="match status" value="1"/>
</dbReference>
<organism evidence="5 6">
    <name type="scientific">Zostera marina</name>
    <name type="common">Eelgrass</name>
    <dbReference type="NCBI Taxonomy" id="29655"/>
    <lineage>
        <taxon>Eukaryota</taxon>
        <taxon>Viridiplantae</taxon>
        <taxon>Streptophyta</taxon>
        <taxon>Embryophyta</taxon>
        <taxon>Tracheophyta</taxon>
        <taxon>Spermatophyta</taxon>
        <taxon>Magnoliopsida</taxon>
        <taxon>Liliopsida</taxon>
        <taxon>Zosteraceae</taxon>
        <taxon>Zostera</taxon>
    </lineage>
</organism>
<evidence type="ECO:0000313" key="5">
    <source>
        <dbReference type="EMBL" id="KMZ56502.1"/>
    </source>
</evidence>
<dbReference type="OrthoDB" id="288590at2759"/>
<dbReference type="Gene3D" id="2.60.120.330">
    <property type="entry name" value="B-lactam Antibiotic, Isopenicillin N Synthase, Chain"/>
    <property type="match status" value="1"/>
</dbReference>
<gene>
    <name evidence="5" type="ORF">ZOSMA_94G00260</name>
</gene>
<sequence length="71" mass="8554">MANMICVSREFFRLPVSERNNSYSDSPLKANRLPTSFNVNTEKFGCWRDYFRLHCDPLDDFNHEWHIKENI</sequence>
<dbReference type="InterPro" id="IPR026992">
    <property type="entry name" value="DIOX_N"/>
</dbReference>
<dbReference type="GO" id="GO:0016491">
    <property type="term" value="F:oxidoreductase activity"/>
    <property type="evidence" value="ECO:0007669"/>
    <property type="project" value="UniProtKB-KW"/>
</dbReference>
<evidence type="ECO:0000313" key="6">
    <source>
        <dbReference type="Proteomes" id="UP000036987"/>
    </source>
</evidence>
<accession>A0A0K9NK85</accession>
<dbReference type="SUPFAM" id="SSF51197">
    <property type="entry name" value="Clavaminate synthase-like"/>
    <property type="match status" value="1"/>
</dbReference>
<comment type="caution">
    <text evidence="5">The sequence shown here is derived from an EMBL/GenBank/DDBJ whole genome shotgun (WGS) entry which is preliminary data.</text>
</comment>
<evidence type="ECO:0000256" key="1">
    <source>
        <dbReference type="ARBA" id="ARBA00022723"/>
    </source>
</evidence>
<dbReference type="OMA" id="HEWHIKE"/>
<dbReference type="GO" id="GO:0046872">
    <property type="term" value="F:metal ion binding"/>
    <property type="evidence" value="ECO:0007669"/>
    <property type="project" value="UniProtKB-KW"/>
</dbReference>
<evidence type="ECO:0000259" key="4">
    <source>
        <dbReference type="Pfam" id="PF14226"/>
    </source>
</evidence>
<proteinExistence type="predicted"/>
<name>A0A0K9NK85_ZOSMR</name>
<dbReference type="AlphaFoldDB" id="A0A0K9NK85"/>